<dbReference type="GO" id="GO:0043546">
    <property type="term" value="F:molybdopterin cofactor binding"/>
    <property type="evidence" value="ECO:0007669"/>
    <property type="project" value="InterPro"/>
</dbReference>
<feature type="domain" description="Cytochrome b5 heme-binding" evidence="19">
    <location>
        <begin position="559"/>
        <end position="636"/>
    </location>
</feature>
<dbReference type="GO" id="GO:0008482">
    <property type="term" value="F:sulfite oxidase activity"/>
    <property type="evidence" value="ECO:0007669"/>
    <property type="project" value="TreeGrafter"/>
</dbReference>
<dbReference type="EMBL" id="JH711574">
    <property type="protein sequence ID" value="EIW84615.1"/>
    <property type="molecule type" value="Genomic_DNA"/>
</dbReference>
<dbReference type="InterPro" id="IPR014756">
    <property type="entry name" value="Ig_E-set"/>
</dbReference>
<comment type="cofactor">
    <cofactor evidence="3">
        <name>FAD</name>
        <dbReference type="ChEBI" id="CHEBI:57692"/>
    </cofactor>
</comment>
<evidence type="ECO:0000313" key="22">
    <source>
        <dbReference type="Proteomes" id="UP000053558"/>
    </source>
</evidence>
<dbReference type="InterPro" id="IPR036400">
    <property type="entry name" value="Cyt_B5-like_heme/steroid_sf"/>
</dbReference>
<comment type="catalytic activity">
    <reaction evidence="17">
        <text>nitrite + NADP(+) + H2O = nitrate + NADPH + H(+)</text>
        <dbReference type="Rhea" id="RHEA:19061"/>
        <dbReference type="ChEBI" id="CHEBI:15377"/>
        <dbReference type="ChEBI" id="CHEBI:15378"/>
        <dbReference type="ChEBI" id="CHEBI:16301"/>
        <dbReference type="ChEBI" id="CHEBI:17632"/>
        <dbReference type="ChEBI" id="CHEBI:57783"/>
        <dbReference type="ChEBI" id="CHEBI:58349"/>
        <dbReference type="EC" id="1.7.1.3"/>
    </reaction>
</comment>
<dbReference type="PROSITE" id="PS51384">
    <property type="entry name" value="FAD_FR"/>
    <property type="match status" value="1"/>
</dbReference>
<dbReference type="PRINTS" id="PR00407">
    <property type="entry name" value="EUMOPTERIN"/>
</dbReference>
<dbReference type="PANTHER" id="PTHR19372:SF7">
    <property type="entry name" value="SULFITE OXIDASE, MITOCHONDRIAL"/>
    <property type="match status" value="1"/>
</dbReference>
<evidence type="ECO:0000256" key="14">
    <source>
        <dbReference type="ARBA" id="ARBA00023002"/>
    </source>
</evidence>
<dbReference type="PROSITE" id="PS00559">
    <property type="entry name" value="MOLYBDOPTERIN_EUK"/>
    <property type="match status" value="1"/>
</dbReference>
<accession>A0A5M3N132</accession>
<reference evidence="22" key="1">
    <citation type="journal article" date="2012" name="Science">
        <title>The Paleozoic origin of enzymatic lignin decomposition reconstructed from 31 fungal genomes.</title>
        <authorList>
            <person name="Floudas D."/>
            <person name="Binder M."/>
            <person name="Riley R."/>
            <person name="Barry K."/>
            <person name="Blanchette R.A."/>
            <person name="Henrissat B."/>
            <person name="Martinez A.T."/>
            <person name="Otillar R."/>
            <person name="Spatafora J.W."/>
            <person name="Yadav J.S."/>
            <person name="Aerts A."/>
            <person name="Benoit I."/>
            <person name="Boyd A."/>
            <person name="Carlson A."/>
            <person name="Copeland A."/>
            <person name="Coutinho P.M."/>
            <person name="de Vries R.P."/>
            <person name="Ferreira P."/>
            <person name="Findley K."/>
            <person name="Foster B."/>
            <person name="Gaskell J."/>
            <person name="Glotzer D."/>
            <person name="Gorecki P."/>
            <person name="Heitman J."/>
            <person name="Hesse C."/>
            <person name="Hori C."/>
            <person name="Igarashi K."/>
            <person name="Jurgens J.A."/>
            <person name="Kallen N."/>
            <person name="Kersten P."/>
            <person name="Kohler A."/>
            <person name="Kuees U."/>
            <person name="Kumar T.K.A."/>
            <person name="Kuo A."/>
            <person name="LaButti K."/>
            <person name="Larrondo L.F."/>
            <person name="Lindquist E."/>
            <person name="Ling A."/>
            <person name="Lombard V."/>
            <person name="Lucas S."/>
            <person name="Lundell T."/>
            <person name="Martin R."/>
            <person name="McLaughlin D.J."/>
            <person name="Morgenstern I."/>
            <person name="Morin E."/>
            <person name="Murat C."/>
            <person name="Nagy L.G."/>
            <person name="Nolan M."/>
            <person name="Ohm R.A."/>
            <person name="Patyshakuliyeva A."/>
            <person name="Rokas A."/>
            <person name="Ruiz-Duenas F.J."/>
            <person name="Sabat G."/>
            <person name="Salamov A."/>
            <person name="Samejima M."/>
            <person name="Schmutz J."/>
            <person name="Slot J.C."/>
            <person name="St John F."/>
            <person name="Stenlid J."/>
            <person name="Sun H."/>
            <person name="Sun S."/>
            <person name="Syed K."/>
            <person name="Tsang A."/>
            <person name="Wiebenga A."/>
            <person name="Young D."/>
            <person name="Pisabarro A."/>
            <person name="Eastwood D.C."/>
            <person name="Martin F."/>
            <person name="Cullen D."/>
            <person name="Grigoriev I.V."/>
            <person name="Hibbett D.S."/>
        </authorList>
    </citation>
    <scope>NUCLEOTIDE SEQUENCE [LARGE SCALE GENOMIC DNA]</scope>
    <source>
        <strain evidence="22">RWD-64-598 SS2</strain>
    </source>
</reference>
<dbReference type="InterPro" id="IPR005066">
    <property type="entry name" value="MoCF_OxRdtse_dimer"/>
</dbReference>
<feature type="region of interest" description="Disordered" evidence="18">
    <location>
        <begin position="515"/>
        <end position="539"/>
    </location>
</feature>
<dbReference type="Pfam" id="PF00173">
    <property type="entry name" value="Cyt-b5"/>
    <property type="match status" value="1"/>
</dbReference>
<dbReference type="InterPro" id="IPR008333">
    <property type="entry name" value="Cbr1-like_FAD-bd_dom"/>
</dbReference>
<dbReference type="GO" id="GO:0030151">
    <property type="term" value="F:molybdenum ion binding"/>
    <property type="evidence" value="ECO:0007669"/>
    <property type="project" value="InterPro"/>
</dbReference>
<evidence type="ECO:0000256" key="8">
    <source>
        <dbReference type="ARBA" id="ARBA00015499"/>
    </source>
</evidence>
<evidence type="ECO:0000256" key="4">
    <source>
        <dbReference type="ARBA" id="ARBA00003838"/>
    </source>
</evidence>
<dbReference type="InterPro" id="IPR036374">
    <property type="entry name" value="OxRdtase_Mopterin-bd_sf"/>
</dbReference>
<comment type="function">
    <text evidence="4">Nitrate reductase is a key enzyme involved in the first step of nitrate assimilation in plants, fungi and bacteria.</text>
</comment>
<evidence type="ECO:0000256" key="18">
    <source>
        <dbReference type="SAM" id="MobiDB-lite"/>
    </source>
</evidence>
<evidence type="ECO:0000256" key="6">
    <source>
        <dbReference type="ARBA" id="ARBA00011738"/>
    </source>
</evidence>
<dbReference type="InterPro" id="IPR022407">
    <property type="entry name" value="OxRdtase_Mopterin_BS"/>
</dbReference>
<dbReference type="SUPFAM" id="SSF55856">
    <property type="entry name" value="Cytochrome b5-like heme/steroid binding domain"/>
    <property type="match status" value="1"/>
</dbReference>
<comment type="caution">
    <text evidence="21">The sequence shown here is derived from an EMBL/GenBank/DDBJ whole genome shotgun (WGS) entry which is preliminary data.</text>
</comment>
<comment type="similarity">
    <text evidence="5">Belongs to the nitrate reductase family.</text>
</comment>
<dbReference type="SUPFAM" id="SSF63380">
    <property type="entry name" value="Riboflavin synthase domain-like"/>
    <property type="match status" value="1"/>
</dbReference>
<dbReference type="Gene3D" id="3.90.420.10">
    <property type="entry name" value="Oxidoreductase, molybdopterin-binding domain"/>
    <property type="match status" value="1"/>
</dbReference>
<feature type="domain" description="FAD-binding FR-type" evidence="20">
    <location>
        <begin position="669"/>
        <end position="781"/>
    </location>
</feature>
<dbReference type="CDD" id="cd06183">
    <property type="entry name" value="cyt_b5_reduct_like"/>
    <property type="match status" value="1"/>
</dbReference>
<dbReference type="InterPro" id="IPR008335">
    <property type="entry name" value="Mopterin_OxRdtase_euk"/>
</dbReference>
<comment type="subunit">
    <text evidence="6">Homodimer.</text>
</comment>
<evidence type="ECO:0000256" key="12">
    <source>
        <dbReference type="ARBA" id="ARBA00022723"/>
    </source>
</evidence>
<evidence type="ECO:0000256" key="13">
    <source>
        <dbReference type="ARBA" id="ARBA00022827"/>
    </source>
</evidence>
<dbReference type="Gene3D" id="3.10.120.10">
    <property type="entry name" value="Cytochrome b5-like heme/steroid binding domain"/>
    <property type="match status" value="1"/>
</dbReference>
<dbReference type="InterPro" id="IPR001433">
    <property type="entry name" value="OxRdtase_FAD/NAD-bd"/>
</dbReference>
<keyword evidence="14" id="KW-0560">Oxidoreductase</keyword>
<dbReference type="SMART" id="SM01117">
    <property type="entry name" value="Cyt-b5"/>
    <property type="match status" value="1"/>
</dbReference>
<dbReference type="EC" id="1.7.1.3" evidence="7"/>
<keyword evidence="12" id="KW-0479">Metal-binding</keyword>
<dbReference type="GO" id="GO:0020037">
    <property type="term" value="F:heme binding"/>
    <property type="evidence" value="ECO:0007669"/>
    <property type="project" value="InterPro"/>
</dbReference>
<dbReference type="Gene3D" id="2.60.40.650">
    <property type="match status" value="1"/>
</dbReference>
<dbReference type="PROSITE" id="PS00191">
    <property type="entry name" value="CYTOCHROME_B5_1"/>
    <property type="match status" value="1"/>
</dbReference>
<evidence type="ECO:0000256" key="17">
    <source>
        <dbReference type="ARBA" id="ARBA00049155"/>
    </source>
</evidence>
<sequence length="927" mass="100498">MANLKINAKPNKERDTILPPTPPPTDASSTFDSSSSEHDDAFPLPPPSSLPTQVLDIDKATPDAHVPRDPRMVRLTGVHPFNAEAPLDLLFRGGEGFLTPPELFFVRSHGAVPVISNDEARRWTFSVEGYVSNPLTISLSELLEQYEQVTIPATLVCAGNRRKEQNMVRKSNGFSWGPGGLSTALFTGVLVASVLAKAGIKKRARYLCMEGGDVLPNGNPGYGTCIPLALALSPSSGVLLSYAMNGAPLTPDHGRPLRVVVPGVIGGRSVKWLTRLIVTARPSENWYHLHDNKVLPAHLGPADVGPEKGEEGERWWRDEWYAIGELSVNSAVACPGHGERVSLGGGGDGSGERGYVLRGYAYAGGGRRVTRVEVSLDRGRSWVLAEVEYPEDAYRPDDSDSDSDDAEDLPHTYNNTPILVPASYCWAFWHLPVPLARLASAKDIVVRAGDESLALQPREMYWSVLGMMNNPWFRVVVHHAPGKDGGPGELWFEHPTQPGMIPGGWMERVKRAGGDLTDASWGESGDGSTRGQSDEKEPAVLGAGVQKGEEIGLTNASVNRAITLAEVREHSTQASGDAWFVIDGEVYDPAGYLDEHPGGAASVRAVKGTDTTEEFLAIHSEGARGMMKTYHIGALDAAGRAALAINATHDAHSEPEPTIKTNAPFLSPSTWRLLTLTSKSPLSHDTHLLTFSLPSAMQPLGLPVGQHVLLRLRLPSGKTLIKEYTPISTPSLTGSLEMLVKVYPAHPEDGYTGGPMSTALDALPLGAHVQVKGPFGRFEYRGRGRVSIDHRVEREVRTMVMLGAGSGVAPIVQVLRAVMEDEEDETRCVVFCANRGQRDVLLKDELALFAEDGRGRCSVQHILSREDGRSGWAGLRGRMGREFVSEHLGRWKGKDAIVLVCGPEEMENALGRVLREEGWGEEQVVFF</sequence>
<evidence type="ECO:0000256" key="5">
    <source>
        <dbReference type="ARBA" id="ARBA00006253"/>
    </source>
</evidence>
<dbReference type="Pfam" id="PF00970">
    <property type="entry name" value="FAD_binding_6"/>
    <property type="match status" value="1"/>
</dbReference>
<dbReference type="InterPro" id="IPR000572">
    <property type="entry name" value="OxRdtase_Mopterin-bd_dom"/>
</dbReference>
<organism evidence="21 22">
    <name type="scientific">Coniophora puteana (strain RWD-64-598)</name>
    <name type="common">Brown rot fungus</name>
    <dbReference type="NCBI Taxonomy" id="741705"/>
    <lineage>
        <taxon>Eukaryota</taxon>
        <taxon>Fungi</taxon>
        <taxon>Dikarya</taxon>
        <taxon>Basidiomycota</taxon>
        <taxon>Agaricomycotina</taxon>
        <taxon>Agaricomycetes</taxon>
        <taxon>Agaricomycetidae</taxon>
        <taxon>Boletales</taxon>
        <taxon>Coniophorineae</taxon>
        <taxon>Coniophoraceae</taxon>
        <taxon>Coniophora</taxon>
    </lineage>
</organism>
<proteinExistence type="inferred from homology"/>
<comment type="cofactor">
    <cofactor evidence="2">
        <name>heme</name>
        <dbReference type="ChEBI" id="CHEBI:30413"/>
    </cofactor>
</comment>
<keyword evidence="16" id="KW-0534">Nitrate assimilation</keyword>
<evidence type="ECO:0000259" key="20">
    <source>
        <dbReference type="PROSITE" id="PS51384"/>
    </source>
</evidence>
<dbReference type="InterPro" id="IPR018506">
    <property type="entry name" value="Cyt_B5_heme-BS"/>
</dbReference>
<evidence type="ECO:0000256" key="2">
    <source>
        <dbReference type="ARBA" id="ARBA00001971"/>
    </source>
</evidence>
<dbReference type="PROSITE" id="PS50255">
    <property type="entry name" value="CYTOCHROME_B5_2"/>
    <property type="match status" value="1"/>
</dbReference>
<dbReference type="Pfam" id="PF00175">
    <property type="entry name" value="NAD_binding_1"/>
    <property type="match status" value="1"/>
</dbReference>
<dbReference type="SUPFAM" id="SSF56524">
    <property type="entry name" value="Oxidoreductase molybdopterin-binding domain"/>
    <property type="match status" value="1"/>
</dbReference>
<dbReference type="InterPro" id="IPR039261">
    <property type="entry name" value="FNR_nucleotide-bd"/>
</dbReference>
<evidence type="ECO:0000259" key="19">
    <source>
        <dbReference type="PROSITE" id="PS50255"/>
    </source>
</evidence>
<keyword evidence="10" id="KW-0349">Heme</keyword>
<keyword evidence="15" id="KW-0408">Iron</keyword>
<protein>
    <recommendedName>
        <fullName evidence="8">Nitrate reductase [NADPH]</fullName>
        <ecNumber evidence="7">1.7.1.3</ecNumber>
    </recommendedName>
</protein>
<name>A0A5M3N132_CONPW</name>
<evidence type="ECO:0000256" key="9">
    <source>
        <dbReference type="ARBA" id="ARBA00022505"/>
    </source>
</evidence>
<dbReference type="OMA" id="KAMMPDY"/>
<dbReference type="Gene3D" id="3.40.50.80">
    <property type="entry name" value="Nucleotide-binding domain of ferredoxin-NADP reductase (FNR) module"/>
    <property type="match status" value="1"/>
</dbReference>
<keyword evidence="9" id="KW-0500">Molybdenum</keyword>
<dbReference type="PANTHER" id="PTHR19372">
    <property type="entry name" value="SULFITE REDUCTASE"/>
    <property type="match status" value="1"/>
</dbReference>
<dbReference type="Pfam" id="PF03404">
    <property type="entry name" value="Mo-co_dimer"/>
    <property type="match status" value="1"/>
</dbReference>
<keyword evidence="11" id="KW-0285">Flavoprotein</keyword>
<evidence type="ECO:0000256" key="10">
    <source>
        <dbReference type="ARBA" id="ARBA00022617"/>
    </source>
</evidence>
<gene>
    <name evidence="21" type="ORF">CONPUDRAFT_47108</name>
</gene>
<dbReference type="GO" id="GO:0042128">
    <property type="term" value="P:nitrate assimilation"/>
    <property type="evidence" value="ECO:0007669"/>
    <property type="project" value="UniProtKB-KW"/>
</dbReference>
<keyword evidence="22" id="KW-1185">Reference proteome</keyword>
<evidence type="ECO:0000313" key="21">
    <source>
        <dbReference type="EMBL" id="EIW84615.1"/>
    </source>
</evidence>
<dbReference type="SUPFAM" id="SSF52343">
    <property type="entry name" value="Ferredoxin reductase-like, C-terminal NADP-linked domain"/>
    <property type="match status" value="1"/>
</dbReference>
<dbReference type="KEGG" id="cput:CONPUDRAFT_47108"/>
<dbReference type="Gene3D" id="2.40.30.10">
    <property type="entry name" value="Translation factors"/>
    <property type="match status" value="1"/>
</dbReference>
<dbReference type="GO" id="GO:0006790">
    <property type="term" value="P:sulfur compound metabolic process"/>
    <property type="evidence" value="ECO:0007669"/>
    <property type="project" value="TreeGrafter"/>
</dbReference>
<dbReference type="InterPro" id="IPR017938">
    <property type="entry name" value="Riboflavin_synthase-like_b-brl"/>
</dbReference>
<comment type="cofactor">
    <cofactor evidence="1">
        <name>Mo-molybdopterin</name>
        <dbReference type="ChEBI" id="CHEBI:71302"/>
    </cofactor>
</comment>
<evidence type="ECO:0000256" key="1">
    <source>
        <dbReference type="ARBA" id="ARBA00001924"/>
    </source>
</evidence>
<keyword evidence="13" id="KW-0274">FAD</keyword>
<evidence type="ECO:0000256" key="16">
    <source>
        <dbReference type="ARBA" id="ARBA00023063"/>
    </source>
</evidence>
<dbReference type="OrthoDB" id="432685at2759"/>
<dbReference type="Proteomes" id="UP000053558">
    <property type="component" value="Unassembled WGS sequence"/>
</dbReference>
<dbReference type="PRINTS" id="PR00363">
    <property type="entry name" value="CYTOCHROMEB5"/>
</dbReference>
<dbReference type="RefSeq" id="XP_007763989.1">
    <property type="nucleotide sequence ID" value="XM_007765799.1"/>
</dbReference>
<dbReference type="AlphaFoldDB" id="A0A5M3N132"/>
<evidence type="ECO:0000256" key="3">
    <source>
        <dbReference type="ARBA" id="ARBA00001974"/>
    </source>
</evidence>
<dbReference type="PRINTS" id="PR00406">
    <property type="entry name" value="CYTB5RDTASE"/>
</dbReference>
<dbReference type="InterPro" id="IPR017927">
    <property type="entry name" value="FAD-bd_FR_type"/>
</dbReference>
<evidence type="ECO:0000256" key="11">
    <source>
        <dbReference type="ARBA" id="ARBA00022630"/>
    </source>
</evidence>
<dbReference type="GeneID" id="19207181"/>
<dbReference type="SUPFAM" id="SSF81296">
    <property type="entry name" value="E set domains"/>
    <property type="match status" value="1"/>
</dbReference>
<dbReference type="Pfam" id="PF00174">
    <property type="entry name" value="Oxidored_molyb"/>
    <property type="match status" value="1"/>
</dbReference>
<evidence type="ECO:0000256" key="15">
    <source>
        <dbReference type="ARBA" id="ARBA00023004"/>
    </source>
</evidence>
<evidence type="ECO:0000256" key="7">
    <source>
        <dbReference type="ARBA" id="ARBA00012673"/>
    </source>
</evidence>
<feature type="region of interest" description="Disordered" evidence="18">
    <location>
        <begin position="1"/>
        <end position="52"/>
    </location>
</feature>
<dbReference type="InterPro" id="IPR001199">
    <property type="entry name" value="Cyt_B5-like_heme/steroid-bd"/>
</dbReference>
<dbReference type="GO" id="GO:0050464">
    <property type="term" value="F:nitrate reductase (NADPH) activity"/>
    <property type="evidence" value="ECO:0007669"/>
    <property type="project" value="UniProtKB-EC"/>
</dbReference>